<dbReference type="SUPFAM" id="SSF103084">
    <property type="entry name" value="Holliday junction resolvase RusA"/>
    <property type="match status" value="1"/>
</dbReference>
<organism evidence="1 2">
    <name type="scientific">Streptosporangium saharense</name>
    <dbReference type="NCBI Taxonomy" id="1706840"/>
    <lineage>
        <taxon>Bacteria</taxon>
        <taxon>Bacillati</taxon>
        <taxon>Actinomycetota</taxon>
        <taxon>Actinomycetes</taxon>
        <taxon>Streptosporangiales</taxon>
        <taxon>Streptosporangiaceae</taxon>
        <taxon>Streptosporangium</taxon>
    </lineage>
</organism>
<dbReference type="GO" id="GO:0006310">
    <property type="term" value="P:DNA recombination"/>
    <property type="evidence" value="ECO:0007669"/>
    <property type="project" value="InterPro"/>
</dbReference>
<dbReference type="RefSeq" id="WP_221460644.1">
    <property type="nucleotide sequence ID" value="NZ_JACHJP010000002.1"/>
</dbReference>
<dbReference type="GO" id="GO:0004519">
    <property type="term" value="F:endonuclease activity"/>
    <property type="evidence" value="ECO:0007669"/>
    <property type="project" value="UniProtKB-KW"/>
</dbReference>
<reference evidence="1 2" key="1">
    <citation type="submission" date="2020-08" db="EMBL/GenBank/DDBJ databases">
        <title>Genomic Encyclopedia of Type Strains, Phase III (KMG-III): the genomes of soil and plant-associated and newly described type strains.</title>
        <authorList>
            <person name="Whitman W."/>
        </authorList>
    </citation>
    <scope>NUCLEOTIDE SEQUENCE [LARGE SCALE GENOMIC DNA]</scope>
    <source>
        <strain evidence="1 2">CECT 8840</strain>
    </source>
</reference>
<dbReference type="GO" id="GO:0006281">
    <property type="term" value="P:DNA repair"/>
    <property type="evidence" value="ECO:0007669"/>
    <property type="project" value="InterPro"/>
</dbReference>
<protein>
    <submittedName>
        <fullName evidence="1">Holliday junction resolvase RusA-like endonuclease</fullName>
    </submittedName>
</protein>
<sequence>MTPLLTITAYGVPGPQGSKKARAIYKGRGANRQFTGKVSVQESSRKVGPWREAVKKAAELAAGPGWVTLDAPLLVEFCFTFDRGRTVKRRHHTVYPDLSKLIRSTEDALTGAGIWADDARVVAYHKPRKLYVGAADPDALPESGVVIRIWTVQDRIDEVEA</sequence>
<dbReference type="AlphaFoldDB" id="A0A7W7QK73"/>
<dbReference type="Proteomes" id="UP000552644">
    <property type="component" value="Unassembled WGS sequence"/>
</dbReference>
<keyword evidence="2" id="KW-1185">Reference proteome</keyword>
<evidence type="ECO:0000313" key="2">
    <source>
        <dbReference type="Proteomes" id="UP000552644"/>
    </source>
</evidence>
<keyword evidence="1" id="KW-0540">Nuclease</keyword>
<dbReference type="Pfam" id="PF05866">
    <property type="entry name" value="RusA"/>
    <property type="match status" value="1"/>
</dbReference>
<gene>
    <name evidence="1" type="ORF">FHS44_002154</name>
</gene>
<evidence type="ECO:0000313" key="1">
    <source>
        <dbReference type="EMBL" id="MBB4915069.1"/>
    </source>
</evidence>
<dbReference type="Gene3D" id="3.30.1330.70">
    <property type="entry name" value="Holliday junction resolvase RusA"/>
    <property type="match status" value="1"/>
</dbReference>
<name>A0A7W7QK73_9ACTN</name>
<dbReference type="InterPro" id="IPR036614">
    <property type="entry name" value="RusA-like_sf"/>
</dbReference>
<accession>A0A7W7QK73</accession>
<dbReference type="InterPro" id="IPR008822">
    <property type="entry name" value="Endonuclease_RusA-like"/>
</dbReference>
<keyword evidence="1" id="KW-0255">Endonuclease</keyword>
<proteinExistence type="predicted"/>
<keyword evidence="1" id="KW-0378">Hydrolase</keyword>
<comment type="caution">
    <text evidence="1">The sequence shown here is derived from an EMBL/GenBank/DDBJ whole genome shotgun (WGS) entry which is preliminary data.</text>
</comment>
<dbReference type="GO" id="GO:0000287">
    <property type="term" value="F:magnesium ion binding"/>
    <property type="evidence" value="ECO:0007669"/>
    <property type="project" value="InterPro"/>
</dbReference>
<dbReference type="EMBL" id="JACHJP010000002">
    <property type="protein sequence ID" value="MBB4915069.1"/>
    <property type="molecule type" value="Genomic_DNA"/>
</dbReference>